<dbReference type="EMBL" id="SJSL01000005">
    <property type="protein sequence ID" value="TCC99804.1"/>
    <property type="molecule type" value="Genomic_DNA"/>
</dbReference>
<reference evidence="9 10" key="1">
    <citation type="submission" date="2019-02" db="EMBL/GenBank/DDBJ databases">
        <title>Pedobacter sp. RP-1-14 sp. nov., isolated from Arctic soil.</title>
        <authorList>
            <person name="Dahal R.H."/>
        </authorList>
    </citation>
    <scope>NUCLEOTIDE SEQUENCE [LARGE SCALE GENOMIC DNA]</scope>
    <source>
        <strain evidence="9 10">RP-1-14</strain>
    </source>
</reference>
<dbReference type="InterPro" id="IPR047581">
    <property type="entry name" value="EcSI_cupin"/>
</dbReference>
<evidence type="ECO:0000256" key="8">
    <source>
        <dbReference type="ARBA" id="ARBA00044972"/>
    </source>
</evidence>
<dbReference type="RefSeq" id="WP_131597140.1">
    <property type="nucleotide sequence ID" value="NZ_SJSL01000005.1"/>
</dbReference>
<evidence type="ECO:0000313" key="9">
    <source>
        <dbReference type="EMBL" id="TCC99804.1"/>
    </source>
</evidence>
<protein>
    <recommendedName>
        <fullName evidence="8">D-lyxose ketol-isomerase</fullName>
        <ecNumber evidence="8">5.3.1.15</ecNumber>
    </recommendedName>
</protein>
<dbReference type="InterPro" id="IPR011051">
    <property type="entry name" value="RmlC_Cupin_sf"/>
</dbReference>
<evidence type="ECO:0000256" key="6">
    <source>
        <dbReference type="ARBA" id="ARBA00044907"/>
    </source>
</evidence>
<sequence length="190" mass="21291">MKRSEINQAIITAANFFRQNGWFLPPNPKWDITDFGLGSFLTTGLVLVNLAEEAEYCEKLMYAVKNQVTPAHMHKKKKEDIISRAGNLIVQFWTGDPAKAQTSNSLTIKVNGEARLIKSGEKISLKPGERVTIEPGVWHEFYPGSDECVIGEVSTANDDLNDNFFSNEAIGRFSEIEEDEALIIKLVSER</sequence>
<dbReference type="InterPro" id="IPR010864">
    <property type="entry name" value="D-lyxose_isomer"/>
</dbReference>
<evidence type="ECO:0000256" key="4">
    <source>
        <dbReference type="ARBA" id="ARBA00023235"/>
    </source>
</evidence>
<dbReference type="CDD" id="cd20309">
    <property type="entry name" value="cupin_EcSI"/>
    <property type="match status" value="1"/>
</dbReference>
<dbReference type="OrthoDB" id="27002at2"/>
<name>A0A4R0NLB5_9SPHI</name>
<evidence type="ECO:0000256" key="3">
    <source>
        <dbReference type="ARBA" id="ARBA00023211"/>
    </source>
</evidence>
<keyword evidence="2" id="KW-0479">Metal-binding</keyword>
<dbReference type="GO" id="GO:0046872">
    <property type="term" value="F:metal ion binding"/>
    <property type="evidence" value="ECO:0007669"/>
    <property type="project" value="UniProtKB-KW"/>
</dbReference>
<dbReference type="AlphaFoldDB" id="A0A4R0NLB5"/>
<gene>
    <name evidence="9" type="ORF">EZ437_16310</name>
</gene>
<evidence type="ECO:0000256" key="1">
    <source>
        <dbReference type="ARBA" id="ARBA00001936"/>
    </source>
</evidence>
<evidence type="ECO:0000256" key="2">
    <source>
        <dbReference type="ARBA" id="ARBA00022723"/>
    </source>
</evidence>
<keyword evidence="4 9" id="KW-0413">Isomerase</keyword>
<keyword evidence="10" id="KW-1185">Reference proteome</keyword>
<accession>A0A4R0NLB5</accession>
<keyword evidence="5" id="KW-0119">Carbohydrate metabolism</keyword>
<dbReference type="GO" id="GO:0047828">
    <property type="term" value="F:D-lyxose ketol-isomerase activity"/>
    <property type="evidence" value="ECO:0007669"/>
    <property type="project" value="UniProtKB-EC"/>
</dbReference>
<evidence type="ECO:0000313" key="10">
    <source>
        <dbReference type="Proteomes" id="UP000293347"/>
    </source>
</evidence>
<comment type="caution">
    <text evidence="9">The sequence shown here is derived from an EMBL/GenBank/DDBJ whole genome shotgun (WGS) entry which is preliminary data.</text>
</comment>
<dbReference type="InterPro" id="IPR014710">
    <property type="entry name" value="RmlC-like_jellyroll"/>
</dbReference>
<dbReference type="Pfam" id="PF07385">
    <property type="entry name" value="Lyx_isomer"/>
    <property type="match status" value="1"/>
</dbReference>
<dbReference type="EC" id="5.3.1.15" evidence="8"/>
<dbReference type="Gene3D" id="2.60.120.10">
    <property type="entry name" value="Jelly Rolls"/>
    <property type="match status" value="1"/>
</dbReference>
<dbReference type="SUPFAM" id="SSF51182">
    <property type="entry name" value="RmlC-like cupins"/>
    <property type="match status" value="1"/>
</dbReference>
<comment type="catalytic activity">
    <reaction evidence="6">
        <text>D-lyxose = D-xylulose</text>
        <dbReference type="Rhea" id="RHEA:14201"/>
        <dbReference type="ChEBI" id="CHEBI:16789"/>
        <dbReference type="ChEBI" id="CHEBI:17140"/>
        <dbReference type="EC" id="5.3.1.15"/>
    </reaction>
</comment>
<dbReference type="Proteomes" id="UP000293347">
    <property type="component" value="Unassembled WGS sequence"/>
</dbReference>
<comment type="cofactor">
    <cofactor evidence="1">
        <name>Mn(2+)</name>
        <dbReference type="ChEBI" id="CHEBI:29035"/>
    </cofactor>
</comment>
<comment type="similarity">
    <text evidence="7">Belongs to the D-lyxose ketol-isomerase family.</text>
</comment>
<evidence type="ECO:0000256" key="5">
    <source>
        <dbReference type="ARBA" id="ARBA00023277"/>
    </source>
</evidence>
<proteinExistence type="inferred from homology"/>
<organism evidence="9 10">
    <name type="scientific">Pedobacter psychroterrae</name>
    <dbReference type="NCBI Taxonomy" id="2530453"/>
    <lineage>
        <taxon>Bacteria</taxon>
        <taxon>Pseudomonadati</taxon>
        <taxon>Bacteroidota</taxon>
        <taxon>Sphingobacteriia</taxon>
        <taxon>Sphingobacteriales</taxon>
        <taxon>Sphingobacteriaceae</taxon>
        <taxon>Pedobacter</taxon>
    </lineage>
</organism>
<keyword evidence="3" id="KW-0464">Manganese</keyword>
<evidence type="ECO:0000256" key="7">
    <source>
        <dbReference type="ARBA" id="ARBA00044951"/>
    </source>
</evidence>